<gene>
    <name evidence="2" type="ORF">FLAG1_08391</name>
</gene>
<dbReference type="Proteomes" id="UP000037904">
    <property type="component" value="Unassembled WGS sequence"/>
</dbReference>
<feature type="compositionally biased region" description="Acidic residues" evidence="1">
    <location>
        <begin position="122"/>
        <end position="152"/>
    </location>
</feature>
<dbReference type="AlphaFoldDB" id="A0A0N0DCV2"/>
<organism evidence="2 3">
    <name type="scientific">Fusarium langsethiae</name>
    <dbReference type="NCBI Taxonomy" id="179993"/>
    <lineage>
        <taxon>Eukaryota</taxon>
        <taxon>Fungi</taxon>
        <taxon>Dikarya</taxon>
        <taxon>Ascomycota</taxon>
        <taxon>Pezizomycotina</taxon>
        <taxon>Sordariomycetes</taxon>
        <taxon>Hypocreomycetidae</taxon>
        <taxon>Hypocreales</taxon>
        <taxon>Nectriaceae</taxon>
        <taxon>Fusarium</taxon>
    </lineage>
</organism>
<accession>A0A0N0DCV2</accession>
<evidence type="ECO:0000313" key="3">
    <source>
        <dbReference type="Proteomes" id="UP000037904"/>
    </source>
</evidence>
<evidence type="ECO:0000256" key="1">
    <source>
        <dbReference type="SAM" id="MobiDB-lite"/>
    </source>
</evidence>
<comment type="caution">
    <text evidence="2">The sequence shown here is derived from an EMBL/GenBank/DDBJ whole genome shotgun (WGS) entry which is preliminary data.</text>
</comment>
<sequence length="356" mass="40752">MDKYRDTIFKLAGKLRVNKKVTKQETISTLLRKYGLQEFDKKKHSDDQIGILIITETEYSKHKVNSVIESVRESGGRLVMNSWVEALNNKNTWVEPDGEYLWEEISSKPQRKKTPIPTIEISSDEDDGSDSSDPEDSSDEEDLSSDLEDELDPREMSMGPPQGPINGNWDVLEVKRHPGDKTRKDVQMQIDCIMPRGYIRVYEPGKRPSSEKAYLFRGRQYPIAKAEFLAKGGKQFSSRSAADLDDIEPEDLRIKNVAIAPDKSVSFLGSLPDETYWSLWTRSALIQAWGRKRANKFLNFHLNRAGAKALPKSLTDPNRKKKKRVDDDSDSDWLDAVRSKEKRRERKSRSRESTAA</sequence>
<protein>
    <recommendedName>
        <fullName evidence="4">BRCT domain-containing protein</fullName>
    </recommendedName>
</protein>
<dbReference type="EMBL" id="JXCE01000247">
    <property type="protein sequence ID" value="KPA38767.1"/>
    <property type="molecule type" value="Genomic_DNA"/>
</dbReference>
<keyword evidence="3" id="KW-1185">Reference proteome</keyword>
<reference evidence="2 3" key="1">
    <citation type="submission" date="2015-04" db="EMBL/GenBank/DDBJ databases">
        <title>The draft genome sequence of Fusarium langsethiae, a T-2/HT-2 mycotoxin producer.</title>
        <authorList>
            <person name="Lysoe E."/>
            <person name="Divon H.H."/>
            <person name="Terzi V."/>
            <person name="Orru L."/>
            <person name="Lamontanara A."/>
            <person name="Kolseth A.-K."/>
            <person name="Frandsen R.J."/>
            <person name="Nielsen K."/>
            <person name="Thrane U."/>
        </authorList>
    </citation>
    <scope>NUCLEOTIDE SEQUENCE [LARGE SCALE GENOMIC DNA]</scope>
    <source>
        <strain evidence="2 3">Fl201059</strain>
    </source>
</reference>
<proteinExistence type="predicted"/>
<feature type="compositionally biased region" description="Basic residues" evidence="1">
    <location>
        <begin position="340"/>
        <end position="349"/>
    </location>
</feature>
<evidence type="ECO:0008006" key="4">
    <source>
        <dbReference type="Google" id="ProtNLM"/>
    </source>
</evidence>
<name>A0A0N0DCV2_FUSLA</name>
<evidence type="ECO:0000313" key="2">
    <source>
        <dbReference type="EMBL" id="KPA38767.1"/>
    </source>
</evidence>
<feature type="region of interest" description="Disordered" evidence="1">
    <location>
        <begin position="310"/>
        <end position="356"/>
    </location>
</feature>
<feature type="region of interest" description="Disordered" evidence="1">
    <location>
        <begin position="106"/>
        <end position="170"/>
    </location>
</feature>